<proteinExistence type="predicted"/>
<dbReference type="Proteomes" id="UP000824267">
    <property type="component" value="Unassembled WGS sequence"/>
</dbReference>
<comment type="caution">
    <text evidence="1">The sequence shown here is derived from an EMBL/GenBank/DDBJ whole genome shotgun (WGS) entry which is preliminary data.</text>
</comment>
<accession>A0A9D1RFT4</accession>
<reference evidence="1" key="1">
    <citation type="journal article" date="2021" name="PeerJ">
        <title>Extensive microbial diversity within the chicken gut microbiome revealed by metagenomics and culture.</title>
        <authorList>
            <person name="Gilroy R."/>
            <person name="Ravi A."/>
            <person name="Getino M."/>
            <person name="Pursley I."/>
            <person name="Horton D.L."/>
            <person name="Alikhan N.F."/>
            <person name="Baker D."/>
            <person name="Gharbi K."/>
            <person name="Hall N."/>
            <person name="Watson M."/>
            <person name="Adriaenssens E.M."/>
            <person name="Foster-Nyarko E."/>
            <person name="Jarju S."/>
            <person name="Secka A."/>
            <person name="Antonio M."/>
            <person name="Oren A."/>
            <person name="Chaudhuri R.R."/>
            <person name="La Ragione R."/>
            <person name="Hildebrand F."/>
            <person name="Pallen M.J."/>
        </authorList>
    </citation>
    <scope>NUCLEOTIDE SEQUENCE</scope>
    <source>
        <strain evidence="1">Gambia16-930</strain>
    </source>
</reference>
<name>A0A9D1RFT4_9BACT</name>
<protein>
    <submittedName>
        <fullName evidence="1">Uncharacterized protein</fullName>
    </submittedName>
</protein>
<organism evidence="1 2">
    <name type="scientific">Candidatus Onthomorpha intestinigallinarum</name>
    <dbReference type="NCBI Taxonomy" id="2840880"/>
    <lineage>
        <taxon>Bacteria</taxon>
        <taxon>Pseudomonadati</taxon>
        <taxon>Bacteroidota</taxon>
        <taxon>Bacteroidia</taxon>
        <taxon>Bacteroidales</taxon>
        <taxon>Candidatus Onthomorpha</taxon>
    </lineage>
</organism>
<dbReference type="AlphaFoldDB" id="A0A9D1RFT4"/>
<evidence type="ECO:0000313" key="2">
    <source>
        <dbReference type="Proteomes" id="UP000824267"/>
    </source>
</evidence>
<evidence type="ECO:0000313" key="1">
    <source>
        <dbReference type="EMBL" id="HIW86660.1"/>
    </source>
</evidence>
<dbReference type="EMBL" id="DXGG01000004">
    <property type="protein sequence ID" value="HIW86660.1"/>
    <property type="molecule type" value="Genomic_DNA"/>
</dbReference>
<sequence>ILQAQSWQNFKSLTAYNGMQTTNDYAQKIRPFKEDMLVAIIKDNNNTYGFSLWIDDSNLVTNKFFASQNIIVSDMCILGDTLYFCGKRLTAQGNTGIIGRLSMQDFISSSTSAFQYETADINTTEHLTHLVAYNKPDSDIVFIVAIGNNGLSNNQTGRYVFVYYDPSNSSTASYTCSCPFISSNKKEIFEDICLTDNHVATISRIYPDSEFIIRTFELANPTNNQYKNSFSFSNNPYFNTSFVISEFPLHITHLGNDKVAVCVSVSYQSNYYYTMVNTLGVTSQNISSTQLVPYDEKANKPLELDYLAETNQLLLLNSCYLQGTGRITQTITVLNPDTIPPYNATMEFFDSTGYEFKHLSVIPNSRYAAIGTYQYQNQNQYNQLVSTKYFNYNGSCMEFHAVSIGTINNTPQATSAGNLTSSPNPTTITWTTGNIGGNSLGITTNCVE</sequence>
<gene>
    <name evidence="1" type="ORF">IAC47_00075</name>
</gene>
<feature type="non-terminal residue" evidence="1">
    <location>
        <position position="1"/>
    </location>
</feature>
<reference evidence="1" key="2">
    <citation type="submission" date="2021-04" db="EMBL/GenBank/DDBJ databases">
        <authorList>
            <person name="Gilroy R."/>
        </authorList>
    </citation>
    <scope>NUCLEOTIDE SEQUENCE</scope>
    <source>
        <strain evidence="1">Gambia16-930</strain>
    </source>
</reference>